<dbReference type="SUPFAM" id="SSF53633">
    <property type="entry name" value="Carbamate kinase-like"/>
    <property type="match status" value="1"/>
</dbReference>
<dbReference type="GO" id="GO:0005829">
    <property type="term" value="C:cytosol"/>
    <property type="evidence" value="ECO:0007669"/>
    <property type="project" value="TreeGrafter"/>
</dbReference>
<dbReference type="PIRSF" id="PIRSF000723">
    <property type="entry name" value="Carbamate_kin"/>
    <property type="match status" value="1"/>
</dbReference>
<dbReference type="FunFam" id="3.40.1160.10:FF:000007">
    <property type="entry name" value="Carbamate kinase"/>
    <property type="match status" value="1"/>
</dbReference>
<dbReference type="PRINTS" id="PR01469">
    <property type="entry name" value="CARBMTKINASE"/>
</dbReference>
<name>A0A3P3XHM3_9SPIR</name>
<dbReference type="EMBL" id="FWDM01000014">
    <property type="protein sequence ID" value="SLM12098.1"/>
    <property type="molecule type" value="Genomic_DNA"/>
</dbReference>
<evidence type="ECO:0000256" key="5">
    <source>
        <dbReference type="PIRNR" id="PIRNR000723"/>
    </source>
</evidence>
<dbReference type="GO" id="GO:0008804">
    <property type="term" value="F:carbamate kinase activity"/>
    <property type="evidence" value="ECO:0007669"/>
    <property type="project" value="UniProtKB-UniRule"/>
</dbReference>
<dbReference type="CDD" id="cd04235">
    <property type="entry name" value="AAK_CK"/>
    <property type="match status" value="1"/>
</dbReference>
<organism evidence="7">
    <name type="scientific">uncultured spirochete</name>
    <dbReference type="NCBI Taxonomy" id="156406"/>
    <lineage>
        <taxon>Bacteria</taxon>
        <taxon>Pseudomonadati</taxon>
        <taxon>Spirochaetota</taxon>
        <taxon>Spirochaetia</taxon>
        <taxon>Spirochaetales</taxon>
        <taxon>environmental samples</taxon>
    </lineage>
</organism>
<dbReference type="AlphaFoldDB" id="A0A3P3XHM3"/>
<feature type="domain" description="Aspartate/glutamate/uridylate kinase" evidence="6">
    <location>
        <begin position="5"/>
        <end position="296"/>
    </location>
</feature>
<protein>
    <recommendedName>
        <fullName evidence="4 5">Carbamate kinase</fullName>
    </recommendedName>
</protein>
<dbReference type="NCBIfam" id="NF009007">
    <property type="entry name" value="PRK12352.1"/>
    <property type="match status" value="1"/>
</dbReference>
<dbReference type="InterPro" id="IPR001048">
    <property type="entry name" value="Asp/Glu/Uridylate_kinase"/>
</dbReference>
<reference evidence="7" key="1">
    <citation type="submission" date="2017-02" db="EMBL/GenBank/DDBJ databases">
        <authorList>
            <person name="Regsiter A."/>
            <person name="William W."/>
        </authorList>
    </citation>
    <scope>NUCLEOTIDE SEQUENCE</scope>
    <source>
        <strain evidence="7">Bib</strain>
    </source>
</reference>
<sequence length="314" mass="33529">MAARKTIVVALGGNAIIEEGTEGTTEQQFENTRKSMKAIVGMIAEGHKVVLTHGNGPQAGVHLIRNEAASAQVPPSPLNVIVADTQGSMGYMIAQSLANALRAEGIEKDIVTVVTQVEVDPNDPSMQNPSKYVGPFYKAEQVEKLRERGWIIKEDPMRGYRRVVPSPKPLDVIEKDTIKDLIDDGKVVIAVGGGGIPVKRDTDGMLSGVDAVIDKDRASALLASLIDADELIILTGVDKVAINFRKPDQQVFDHLTVAECEKYMAEGQFPKGSMGPKIEAACDFIRRGGAKVIITSMENATAAVDGKAGTVITA</sequence>
<evidence type="ECO:0000259" key="6">
    <source>
        <dbReference type="Pfam" id="PF00696"/>
    </source>
</evidence>
<comment type="similarity">
    <text evidence="1 5">Belongs to the carbamate kinase family.</text>
</comment>
<dbReference type="GO" id="GO:0019546">
    <property type="term" value="P:L-arginine deiminase pathway"/>
    <property type="evidence" value="ECO:0007669"/>
    <property type="project" value="TreeGrafter"/>
</dbReference>
<keyword evidence="2 5" id="KW-0808">Transferase</keyword>
<evidence type="ECO:0000256" key="3">
    <source>
        <dbReference type="ARBA" id="ARBA00022777"/>
    </source>
</evidence>
<dbReference type="PANTHER" id="PTHR30409:SF1">
    <property type="entry name" value="CARBAMATE KINASE-RELATED"/>
    <property type="match status" value="1"/>
</dbReference>
<gene>
    <name evidence="7" type="primary">yqeA</name>
    <name evidence="7" type="ORF">SPIROBIBN47_210210</name>
</gene>
<dbReference type="Gene3D" id="3.40.1160.10">
    <property type="entry name" value="Acetylglutamate kinase-like"/>
    <property type="match status" value="1"/>
</dbReference>
<dbReference type="Pfam" id="PF00696">
    <property type="entry name" value="AA_kinase"/>
    <property type="match status" value="1"/>
</dbReference>
<evidence type="ECO:0000256" key="1">
    <source>
        <dbReference type="ARBA" id="ARBA00011066"/>
    </source>
</evidence>
<proteinExistence type="inferred from homology"/>
<keyword evidence="3 5" id="KW-0418">Kinase</keyword>
<dbReference type="NCBIfam" id="TIGR00746">
    <property type="entry name" value="arcC"/>
    <property type="match status" value="1"/>
</dbReference>
<accession>A0A3P3XHM3</accession>
<evidence type="ECO:0000256" key="4">
    <source>
        <dbReference type="NCBIfam" id="TIGR00746"/>
    </source>
</evidence>
<evidence type="ECO:0000256" key="2">
    <source>
        <dbReference type="ARBA" id="ARBA00022679"/>
    </source>
</evidence>
<evidence type="ECO:0000313" key="7">
    <source>
        <dbReference type="EMBL" id="SLM12098.1"/>
    </source>
</evidence>
<dbReference type="InterPro" id="IPR003964">
    <property type="entry name" value="Carb_kinase"/>
</dbReference>
<dbReference type="PANTHER" id="PTHR30409">
    <property type="entry name" value="CARBAMATE KINASE"/>
    <property type="match status" value="1"/>
</dbReference>
<dbReference type="InterPro" id="IPR036393">
    <property type="entry name" value="AceGlu_kinase-like_sf"/>
</dbReference>